<proteinExistence type="predicted"/>
<keyword evidence="2" id="KW-1185">Reference proteome</keyword>
<accession>A0A8S0X6L3</accession>
<evidence type="ECO:0000313" key="1">
    <source>
        <dbReference type="EMBL" id="CAA7268922.1"/>
    </source>
</evidence>
<sequence length="325" mass="35811">MSAIDRAGNAFRIELHDGAPLHAPNILDVRLPWSQLVALELVDIPLAPDVVLILMHRTARTVVEESFHVDFNGGIASGPHSTHTAGGISMDVPAVTMARLKKLKIILGGETLEANFFDRIHIPQLRDLCIELSLRQGWNPRSFTTFVASSTKLEQLALVDSPYHIKNVERTSARLYPQFRLTYLELESLLESTPNIHTLHLPRSILVHATTLEKLANGTLLPSLHVLGATTSSIRNAEEFLIMLTTRMTVVNVENAKRDGVNLDPGPSTFSGIGGGLDEEEVRALTPITSLILKMPFAERNGFLDDVVPKYQPLLGGVDIRVENF</sequence>
<protein>
    <submittedName>
        <fullName evidence="1">Uncharacterized protein</fullName>
    </submittedName>
</protein>
<name>A0A8S0X6L3_CYCAE</name>
<gene>
    <name evidence="1" type="ORF">AAE3_LOCUS11204</name>
</gene>
<reference evidence="1 2" key="1">
    <citation type="submission" date="2020-01" db="EMBL/GenBank/DDBJ databases">
        <authorList>
            <person name="Gupta K D."/>
        </authorList>
    </citation>
    <scope>NUCLEOTIDE SEQUENCE [LARGE SCALE GENOMIC DNA]</scope>
</reference>
<evidence type="ECO:0000313" key="2">
    <source>
        <dbReference type="Proteomes" id="UP000467700"/>
    </source>
</evidence>
<organism evidence="1 2">
    <name type="scientific">Cyclocybe aegerita</name>
    <name type="common">Black poplar mushroom</name>
    <name type="synonym">Agrocybe aegerita</name>
    <dbReference type="NCBI Taxonomy" id="1973307"/>
    <lineage>
        <taxon>Eukaryota</taxon>
        <taxon>Fungi</taxon>
        <taxon>Dikarya</taxon>
        <taxon>Basidiomycota</taxon>
        <taxon>Agaricomycotina</taxon>
        <taxon>Agaricomycetes</taxon>
        <taxon>Agaricomycetidae</taxon>
        <taxon>Agaricales</taxon>
        <taxon>Agaricineae</taxon>
        <taxon>Bolbitiaceae</taxon>
        <taxon>Cyclocybe</taxon>
    </lineage>
</organism>
<comment type="caution">
    <text evidence="1">The sequence shown here is derived from an EMBL/GenBank/DDBJ whole genome shotgun (WGS) entry which is preliminary data.</text>
</comment>
<dbReference type="OrthoDB" id="2961353at2759"/>
<dbReference type="AlphaFoldDB" id="A0A8S0X6L3"/>
<dbReference type="Proteomes" id="UP000467700">
    <property type="component" value="Unassembled WGS sequence"/>
</dbReference>
<dbReference type="EMBL" id="CACVBS010000072">
    <property type="protein sequence ID" value="CAA7268922.1"/>
    <property type="molecule type" value="Genomic_DNA"/>
</dbReference>